<organism evidence="2 3">
    <name type="scientific">Haemaphysalis longicornis</name>
    <name type="common">Bush tick</name>
    <dbReference type="NCBI Taxonomy" id="44386"/>
    <lineage>
        <taxon>Eukaryota</taxon>
        <taxon>Metazoa</taxon>
        <taxon>Ecdysozoa</taxon>
        <taxon>Arthropoda</taxon>
        <taxon>Chelicerata</taxon>
        <taxon>Arachnida</taxon>
        <taxon>Acari</taxon>
        <taxon>Parasitiformes</taxon>
        <taxon>Ixodida</taxon>
        <taxon>Ixodoidea</taxon>
        <taxon>Ixodidae</taxon>
        <taxon>Haemaphysalinae</taxon>
        <taxon>Haemaphysalis</taxon>
    </lineage>
</organism>
<dbReference type="VEuPathDB" id="VectorBase:HLOH_058640"/>
<reference evidence="2 3" key="1">
    <citation type="journal article" date="2020" name="Cell">
        <title>Large-Scale Comparative Analyses of Tick Genomes Elucidate Their Genetic Diversity and Vector Capacities.</title>
        <authorList>
            <consortium name="Tick Genome and Microbiome Consortium (TIGMIC)"/>
            <person name="Jia N."/>
            <person name="Wang J."/>
            <person name="Shi W."/>
            <person name="Du L."/>
            <person name="Sun Y."/>
            <person name="Zhan W."/>
            <person name="Jiang J.F."/>
            <person name="Wang Q."/>
            <person name="Zhang B."/>
            <person name="Ji P."/>
            <person name="Bell-Sakyi L."/>
            <person name="Cui X.M."/>
            <person name="Yuan T.T."/>
            <person name="Jiang B.G."/>
            <person name="Yang W.F."/>
            <person name="Lam T.T."/>
            <person name="Chang Q.C."/>
            <person name="Ding S.J."/>
            <person name="Wang X.J."/>
            <person name="Zhu J.G."/>
            <person name="Ruan X.D."/>
            <person name="Zhao L."/>
            <person name="Wei J.T."/>
            <person name="Ye R.Z."/>
            <person name="Que T.C."/>
            <person name="Du C.H."/>
            <person name="Zhou Y.H."/>
            <person name="Cheng J.X."/>
            <person name="Dai P.F."/>
            <person name="Guo W.B."/>
            <person name="Han X.H."/>
            <person name="Huang E.J."/>
            <person name="Li L.F."/>
            <person name="Wei W."/>
            <person name="Gao Y.C."/>
            <person name="Liu J.Z."/>
            <person name="Shao H.Z."/>
            <person name="Wang X."/>
            <person name="Wang C.C."/>
            <person name="Yang T.C."/>
            <person name="Huo Q.B."/>
            <person name="Li W."/>
            <person name="Chen H.Y."/>
            <person name="Chen S.E."/>
            <person name="Zhou L.G."/>
            <person name="Ni X.B."/>
            <person name="Tian J.H."/>
            <person name="Sheng Y."/>
            <person name="Liu T."/>
            <person name="Pan Y.S."/>
            <person name="Xia L.Y."/>
            <person name="Li J."/>
            <person name="Zhao F."/>
            <person name="Cao W.C."/>
        </authorList>
    </citation>
    <scope>NUCLEOTIDE SEQUENCE [LARGE SCALE GENOMIC DNA]</scope>
    <source>
        <strain evidence="2">HaeL-2018</strain>
    </source>
</reference>
<feature type="compositionally biased region" description="Basic and acidic residues" evidence="1">
    <location>
        <begin position="20"/>
        <end position="36"/>
    </location>
</feature>
<accession>A0A9J6FIJ4</accession>
<evidence type="ECO:0000256" key="1">
    <source>
        <dbReference type="SAM" id="MobiDB-lite"/>
    </source>
</evidence>
<dbReference type="AlphaFoldDB" id="A0A9J6FIJ4"/>
<dbReference type="EMBL" id="JABSTR010000001">
    <property type="protein sequence ID" value="KAH9362829.1"/>
    <property type="molecule type" value="Genomic_DNA"/>
</dbReference>
<gene>
    <name evidence="2" type="ORF">HPB48_015208</name>
</gene>
<proteinExistence type="predicted"/>
<feature type="compositionally biased region" description="Basic and acidic residues" evidence="1">
    <location>
        <begin position="1"/>
        <end position="10"/>
    </location>
</feature>
<comment type="caution">
    <text evidence="2">The sequence shown here is derived from an EMBL/GenBank/DDBJ whole genome shotgun (WGS) entry which is preliminary data.</text>
</comment>
<feature type="region of interest" description="Disordered" evidence="1">
    <location>
        <begin position="1"/>
        <end position="73"/>
    </location>
</feature>
<evidence type="ECO:0000313" key="3">
    <source>
        <dbReference type="Proteomes" id="UP000821853"/>
    </source>
</evidence>
<name>A0A9J6FIJ4_HAELO</name>
<dbReference type="Proteomes" id="UP000821853">
    <property type="component" value="Chromosome 1"/>
</dbReference>
<evidence type="ECO:0000313" key="2">
    <source>
        <dbReference type="EMBL" id="KAH9362829.1"/>
    </source>
</evidence>
<keyword evidence="3" id="KW-1185">Reference proteome</keyword>
<protein>
    <submittedName>
        <fullName evidence="2">Uncharacterized protein</fullName>
    </submittedName>
</protein>
<sequence>MLRGKKEQTGGDRAAGKCTVAEKREGVRGAHVEDPRGSTVAGEARPPQGLLSGGKPWRSKHWPSPGEFQCKQE</sequence>